<dbReference type="GO" id="GO:0016813">
    <property type="term" value="F:hydrolase activity, acting on carbon-nitrogen (but not peptide) bonds, in linear amidines"/>
    <property type="evidence" value="ECO:0007669"/>
    <property type="project" value="UniProtKB-ARBA"/>
</dbReference>
<organism evidence="1 2">
    <name type="scientific">Heyndrickxia oleronia</name>
    <dbReference type="NCBI Taxonomy" id="38875"/>
    <lineage>
        <taxon>Bacteria</taxon>
        <taxon>Bacillati</taxon>
        <taxon>Bacillota</taxon>
        <taxon>Bacilli</taxon>
        <taxon>Bacillales</taxon>
        <taxon>Bacillaceae</taxon>
        <taxon>Heyndrickxia</taxon>
    </lineage>
</organism>
<dbReference type="SUPFAM" id="SSF52768">
    <property type="entry name" value="Arginase/deacetylase"/>
    <property type="match status" value="1"/>
</dbReference>
<comment type="caution">
    <text evidence="1">The sequence shown here is derived from an EMBL/GenBank/DDBJ whole genome shotgun (WGS) entry which is preliminary data.</text>
</comment>
<dbReference type="InterPro" id="IPR006035">
    <property type="entry name" value="Ureohydrolase"/>
</dbReference>
<evidence type="ECO:0000313" key="2">
    <source>
        <dbReference type="Proteomes" id="UP000189761"/>
    </source>
</evidence>
<sequence length="213" mass="24179">MKLLKSYLEKRKQKGIILIGNGNYHYVTYLLLSEICQPFTLVLFDNHPDLEIKQKGETILSCGSWVSFALANNPLLKNVVIIGPTNIKLHHLNVPRTIIYPFNKNQQYSLKSIISSIHTEIVYVSIDKDVLNTNEVTTNWDQGMMSIHSLTHYLSSILQAKQVIGVDICGEVKMSPEQVLLPNYQTIIKKNAMVNRQLLTTCLKYSNCKKMGA</sequence>
<evidence type="ECO:0008006" key="3">
    <source>
        <dbReference type="Google" id="ProtNLM"/>
    </source>
</evidence>
<protein>
    <recommendedName>
        <fullName evidence="3">Arginase</fullName>
    </recommendedName>
</protein>
<dbReference type="GO" id="GO:0046872">
    <property type="term" value="F:metal ion binding"/>
    <property type="evidence" value="ECO:0007669"/>
    <property type="project" value="InterPro"/>
</dbReference>
<name>A0A8E2I3G0_9BACI</name>
<dbReference type="EMBL" id="MTLA01000511">
    <property type="protein sequence ID" value="OOP64951.1"/>
    <property type="molecule type" value="Genomic_DNA"/>
</dbReference>
<accession>A0A8E2I3G0</accession>
<dbReference type="Pfam" id="PF00491">
    <property type="entry name" value="Arginase"/>
    <property type="match status" value="1"/>
</dbReference>
<gene>
    <name evidence="1" type="ORF">BWZ43_25200</name>
</gene>
<reference evidence="1 2" key="1">
    <citation type="submission" date="2017-01" db="EMBL/GenBank/DDBJ databases">
        <title>Draft genome sequence of Bacillus oleronius.</title>
        <authorList>
            <person name="Allam M."/>
        </authorList>
    </citation>
    <scope>NUCLEOTIDE SEQUENCE [LARGE SCALE GENOMIC DNA]</scope>
    <source>
        <strain evidence="1 2">DSM 9356</strain>
    </source>
</reference>
<evidence type="ECO:0000313" key="1">
    <source>
        <dbReference type="EMBL" id="OOP64951.1"/>
    </source>
</evidence>
<dbReference type="Proteomes" id="UP000189761">
    <property type="component" value="Unassembled WGS sequence"/>
</dbReference>
<keyword evidence="2" id="KW-1185">Reference proteome</keyword>
<dbReference type="InterPro" id="IPR023696">
    <property type="entry name" value="Ureohydrolase_dom_sf"/>
</dbReference>
<dbReference type="Gene3D" id="3.40.800.10">
    <property type="entry name" value="Ureohydrolase domain"/>
    <property type="match status" value="1"/>
</dbReference>
<proteinExistence type="predicted"/>
<dbReference type="AlphaFoldDB" id="A0A8E2I3G0"/>